<sequence>MAKEIKIYTRLPMLRSERGISRKEMADILGIHYQTIGYVERGEYMPSLDIALKAAAYFELPVETLFSLTPFPSLTADMLKG</sequence>
<dbReference type="InterPro" id="IPR010982">
    <property type="entry name" value="Lambda_DNA-bd_dom_sf"/>
</dbReference>
<comment type="caution">
    <text evidence="3">The sequence shown here is derived from an EMBL/GenBank/DDBJ whole genome shotgun (WGS) entry which is preliminary data.</text>
</comment>
<dbReference type="GO" id="GO:0003677">
    <property type="term" value="F:DNA binding"/>
    <property type="evidence" value="ECO:0007669"/>
    <property type="project" value="UniProtKB-KW"/>
</dbReference>
<protein>
    <submittedName>
        <fullName evidence="3">Transcriptional regulator</fullName>
    </submittedName>
</protein>
<dbReference type="EMBL" id="BMYV01000001">
    <property type="protein sequence ID" value="GGX60434.1"/>
    <property type="molecule type" value="Genomic_DNA"/>
</dbReference>
<dbReference type="Proteomes" id="UP000600865">
    <property type="component" value="Unassembled WGS sequence"/>
</dbReference>
<dbReference type="InterPro" id="IPR001387">
    <property type="entry name" value="Cro/C1-type_HTH"/>
</dbReference>
<dbReference type="PANTHER" id="PTHR46558:SF4">
    <property type="entry name" value="DNA-BIDING PHAGE PROTEIN"/>
    <property type="match status" value="1"/>
</dbReference>
<dbReference type="Pfam" id="PF01381">
    <property type="entry name" value="HTH_3"/>
    <property type="match status" value="1"/>
</dbReference>
<proteinExistence type="predicted"/>
<dbReference type="PANTHER" id="PTHR46558">
    <property type="entry name" value="TRACRIPTIONAL REGULATORY PROTEIN-RELATED-RELATED"/>
    <property type="match status" value="1"/>
</dbReference>
<evidence type="ECO:0000313" key="4">
    <source>
        <dbReference type="Proteomes" id="UP000600865"/>
    </source>
</evidence>
<dbReference type="CDD" id="cd00093">
    <property type="entry name" value="HTH_XRE"/>
    <property type="match status" value="1"/>
</dbReference>
<dbReference type="SMART" id="SM00530">
    <property type="entry name" value="HTH_XRE"/>
    <property type="match status" value="1"/>
</dbReference>
<dbReference type="SUPFAM" id="SSF47413">
    <property type="entry name" value="lambda repressor-like DNA-binding domains"/>
    <property type="match status" value="1"/>
</dbReference>
<reference evidence="3 4" key="1">
    <citation type="journal article" date="2014" name="Int. J. Syst. Evol. Microbiol.">
        <title>Complete genome sequence of Corynebacterium casei LMG S-19264T (=DSM 44701T), isolated from a smear-ripened cheese.</title>
        <authorList>
            <consortium name="US DOE Joint Genome Institute (JGI-PGF)"/>
            <person name="Walter F."/>
            <person name="Albersmeier A."/>
            <person name="Kalinowski J."/>
            <person name="Ruckert C."/>
        </authorList>
    </citation>
    <scope>NUCLEOTIDE SEQUENCE [LARGE SCALE GENOMIC DNA]</scope>
    <source>
        <strain evidence="3 4">KCTC 23968</strain>
    </source>
</reference>
<dbReference type="PROSITE" id="PS50943">
    <property type="entry name" value="HTH_CROC1"/>
    <property type="match status" value="1"/>
</dbReference>
<keyword evidence="4" id="KW-1185">Reference proteome</keyword>
<evidence type="ECO:0000313" key="3">
    <source>
        <dbReference type="EMBL" id="GGX60434.1"/>
    </source>
</evidence>
<evidence type="ECO:0000259" key="2">
    <source>
        <dbReference type="PROSITE" id="PS50943"/>
    </source>
</evidence>
<evidence type="ECO:0000256" key="1">
    <source>
        <dbReference type="ARBA" id="ARBA00023125"/>
    </source>
</evidence>
<dbReference type="Gene3D" id="1.10.260.40">
    <property type="entry name" value="lambda repressor-like DNA-binding domains"/>
    <property type="match status" value="1"/>
</dbReference>
<organism evidence="3 4">
    <name type="scientific">Litorimonas cladophorae</name>
    <dbReference type="NCBI Taxonomy" id="1220491"/>
    <lineage>
        <taxon>Bacteria</taxon>
        <taxon>Pseudomonadati</taxon>
        <taxon>Pseudomonadota</taxon>
        <taxon>Alphaproteobacteria</taxon>
        <taxon>Maricaulales</taxon>
        <taxon>Robiginitomaculaceae</taxon>
    </lineage>
</organism>
<dbReference type="AlphaFoldDB" id="A0A918KE78"/>
<keyword evidence="1" id="KW-0238">DNA-binding</keyword>
<accession>A0A918KE78</accession>
<gene>
    <name evidence="3" type="ORF">GCM10011309_07840</name>
</gene>
<feature type="domain" description="HTH cro/C1-type" evidence="2">
    <location>
        <begin position="14"/>
        <end position="65"/>
    </location>
</feature>
<name>A0A918KE78_9PROT</name>